<keyword evidence="5" id="KW-1185">Reference proteome</keyword>
<organism evidence="4 5">
    <name type="scientific">Winogradskyella eximia</name>
    <dbReference type="NCBI Taxonomy" id="262006"/>
    <lineage>
        <taxon>Bacteria</taxon>
        <taxon>Pseudomonadati</taxon>
        <taxon>Bacteroidota</taxon>
        <taxon>Flavobacteriia</taxon>
        <taxon>Flavobacteriales</taxon>
        <taxon>Flavobacteriaceae</taxon>
        <taxon>Winogradskyella</taxon>
    </lineage>
</organism>
<sequence>MKKTLLFMGLILASFAANAQFEVRDKSDDSIVTEGQTINFSDAGCDYLDPCNWKFKVTNTSSEAIYMRIFVDNLVGTDGSNFQLCFAGVCLNNIALNSGYPSTAAMIAPGTTNSAGNNFWNQNAIDTSTAMSWTFRFQAFDVNGNTLGTPLNVTYNYTPALSIDDSQLSTLEVYPTSVKNELSVNSTEDLTVDFFDLLGRNVKQANIVSGGDKINISDLSAQPYIVRFTNEEGESTTKKIVKQ</sequence>
<name>A0A3D9HCB3_9FLAO</name>
<dbReference type="RefSeq" id="WP_115816142.1">
    <property type="nucleotide sequence ID" value="NZ_QRDV01000001.1"/>
</dbReference>
<dbReference type="EMBL" id="QRDV01000001">
    <property type="protein sequence ID" value="RED47107.1"/>
    <property type="molecule type" value="Genomic_DNA"/>
</dbReference>
<gene>
    <name evidence="4" type="ORF">DFQ10_101888</name>
</gene>
<reference evidence="4 5" key="1">
    <citation type="submission" date="2018-07" db="EMBL/GenBank/DDBJ databases">
        <title>Genomic Encyclopedia of Type Strains, Phase III (KMG-III): the genomes of soil and plant-associated and newly described type strains.</title>
        <authorList>
            <person name="Whitman W."/>
        </authorList>
    </citation>
    <scope>NUCLEOTIDE SEQUENCE [LARGE SCALE GENOMIC DNA]</scope>
    <source>
        <strain evidence="4 5">CECT 7946</strain>
    </source>
</reference>
<keyword evidence="1 2" id="KW-0732">Signal</keyword>
<dbReference type="InterPro" id="IPR026444">
    <property type="entry name" value="Secre_tail"/>
</dbReference>
<dbReference type="NCBIfam" id="TIGR04183">
    <property type="entry name" value="Por_Secre_tail"/>
    <property type="match status" value="1"/>
</dbReference>
<dbReference type="AlphaFoldDB" id="A0A3D9HCB3"/>
<feature type="chain" id="PRO_5017548430" evidence="2">
    <location>
        <begin position="20"/>
        <end position="243"/>
    </location>
</feature>
<comment type="caution">
    <text evidence="4">The sequence shown here is derived from an EMBL/GenBank/DDBJ whole genome shotgun (WGS) entry which is preliminary data.</text>
</comment>
<accession>A0A3D9HCB3</accession>
<evidence type="ECO:0000256" key="1">
    <source>
        <dbReference type="ARBA" id="ARBA00022729"/>
    </source>
</evidence>
<proteinExistence type="predicted"/>
<evidence type="ECO:0000313" key="5">
    <source>
        <dbReference type="Proteomes" id="UP000256980"/>
    </source>
</evidence>
<dbReference type="Pfam" id="PF18962">
    <property type="entry name" value="Por_Secre_tail"/>
    <property type="match status" value="1"/>
</dbReference>
<evidence type="ECO:0000259" key="3">
    <source>
        <dbReference type="Pfam" id="PF18962"/>
    </source>
</evidence>
<feature type="signal peptide" evidence="2">
    <location>
        <begin position="1"/>
        <end position="19"/>
    </location>
</feature>
<evidence type="ECO:0000256" key="2">
    <source>
        <dbReference type="SAM" id="SignalP"/>
    </source>
</evidence>
<evidence type="ECO:0000313" key="4">
    <source>
        <dbReference type="EMBL" id="RED47107.1"/>
    </source>
</evidence>
<dbReference type="Proteomes" id="UP000256980">
    <property type="component" value="Unassembled WGS sequence"/>
</dbReference>
<protein>
    <submittedName>
        <fullName evidence="4">Putative secreted protein (Por secretion system target)</fullName>
    </submittedName>
</protein>
<feature type="domain" description="Secretion system C-terminal sorting" evidence="3">
    <location>
        <begin position="173"/>
        <end position="241"/>
    </location>
</feature>
<dbReference type="OrthoDB" id="1247931at2"/>